<dbReference type="RefSeq" id="WP_034497159.1">
    <property type="nucleotide sequence ID" value="NZ_JMPI01000044.1"/>
</dbReference>
<comment type="caution">
    <text evidence="4">The sequence shown here is derived from an EMBL/GenBank/DDBJ whole genome shotgun (WGS) entry which is preliminary data.</text>
</comment>
<reference evidence="4 5" key="1">
    <citation type="submission" date="2014-05" db="EMBL/GenBank/DDBJ databases">
        <title>ATOL: Assembling a taxonomically balanced genome-scale reconstruction of the evolutionary history of the Enterobacteriaceae.</title>
        <authorList>
            <person name="Plunkett G.III."/>
            <person name="Neeno-Eckwall E.C."/>
            <person name="Glasner J.D."/>
            <person name="Perna N.T."/>
        </authorList>
    </citation>
    <scope>NUCLEOTIDE SEQUENCE [LARGE SCALE GENOMIC DNA]</scope>
    <source>
        <strain evidence="4 5">ATCC 33320</strain>
    </source>
</reference>
<keyword evidence="1" id="KW-0677">Repeat</keyword>
<dbReference type="PANTHER" id="PTHR32305">
    <property type="match status" value="1"/>
</dbReference>
<keyword evidence="5" id="KW-1185">Reference proteome</keyword>
<evidence type="ECO:0000313" key="5">
    <source>
        <dbReference type="Proteomes" id="UP000028653"/>
    </source>
</evidence>
<protein>
    <submittedName>
        <fullName evidence="4">Rhs family protein</fullName>
    </submittedName>
</protein>
<evidence type="ECO:0000259" key="3">
    <source>
        <dbReference type="Pfam" id="PF25023"/>
    </source>
</evidence>
<proteinExistence type="predicted"/>
<dbReference type="Gene3D" id="2.180.10.10">
    <property type="entry name" value="RHS repeat-associated core"/>
    <property type="match status" value="1"/>
</dbReference>
<dbReference type="NCBIfam" id="TIGR01643">
    <property type="entry name" value="YD_repeat_2x"/>
    <property type="match status" value="6"/>
</dbReference>
<dbReference type="Proteomes" id="UP000028653">
    <property type="component" value="Unassembled WGS sequence"/>
</dbReference>
<dbReference type="InterPro" id="IPR056823">
    <property type="entry name" value="TEN-like_YD-shell"/>
</dbReference>
<dbReference type="PANTHER" id="PTHR32305:SF15">
    <property type="entry name" value="PROTEIN RHSA-RELATED"/>
    <property type="match status" value="1"/>
</dbReference>
<evidence type="ECO:0000259" key="2">
    <source>
        <dbReference type="Pfam" id="PF20148"/>
    </source>
</evidence>
<dbReference type="InterPro" id="IPR050708">
    <property type="entry name" value="T6SS_VgrG/RHS"/>
</dbReference>
<feature type="domain" description="Teneurin-like YD-shell" evidence="3">
    <location>
        <begin position="514"/>
        <end position="647"/>
    </location>
</feature>
<dbReference type="eggNOG" id="COG3209">
    <property type="taxonomic scope" value="Bacteria"/>
</dbReference>
<organism evidence="4 5">
    <name type="scientific">Buttiauxella agrestis ATCC 33320</name>
    <dbReference type="NCBI Taxonomy" id="1006004"/>
    <lineage>
        <taxon>Bacteria</taxon>
        <taxon>Pseudomonadati</taxon>
        <taxon>Pseudomonadota</taxon>
        <taxon>Gammaproteobacteria</taxon>
        <taxon>Enterobacterales</taxon>
        <taxon>Enterobacteriaceae</taxon>
        <taxon>Buttiauxella</taxon>
    </lineage>
</organism>
<dbReference type="SUPFAM" id="SSF69322">
    <property type="entry name" value="Tricorn protease domain 2"/>
    <property type="match status" value="1"/>
</dbReference>
<gene>
    <name evidence="4" type="ORF">GBAG_2843</name>
</gene>
<feature type="non-terminal residue" evidence="4">
    <location>
        <position position="663"/>
    </location>
</feature>
<dbReference type="Pfam" id="PF25023">
    <property type="entry name" value="TEN_YD-shell"/>
    <property type="match status" value="1"/>
</dbReference>
<dbReference type="InterPro" id="IPR006530">
    <property type="entry name" value="YD"/>
</dbReference>
<name>A0A085G935_9ENTR</name>
<feature type="domain" description="DUF6531" evidence="2">
    <location>
        <begin position="46"/>
        <end position="123"/>
    </location>
</feature>
<dbReference type="Pfam" id="PF05593">
    <property type="entry name" value="RHS_repeat"/>
    <property type="match status" value="1"/>
</dbReference>
<dbReference type="Pfam" id="PF20148">
    <property type="entry name" value="DUF6531"/>
    <property type="match status" value="1"/>
</dbReference>
<dbReference type="EMBL" id="JMPI01000044">
    <property type="protein sequence ID" value="KFC80230.1"/>
    <property type="molecule type" value="Genomic_DNA"/>
</dbReference>
<dbReference type="STRING" id="1006004.GBAG_2843"/>
<evidence type="ECO:0000256" key="1">
    <source>
        <dbReference type="ARBA" id="ARBA00022737"/>
    </source>
</evidence>
<evidence type="ECO:0000313" key="4">
    <source>
        <dbReference type="EMBL" id="KFC80230.1"/>
    </source>
</evidence>
<sequence length="663" mass="72550">MPGMPAARQGDATLIGGPIVQGSLGVMIGAPTGVACSVCPGGVAVGSPVNPVLGAKVLPGETDVALPALLPFVLTRSYSSYRTDTPAPVGTFGSGWQSATDIRLQIRSSELILNDNGGRSIHFDLLAPGAIAWSPSEKLWLARGGVDKQPDSHRLCALWQALPETLRRSPHGYFVANDATGPWWILEPFQLPVSPEDVLPRPLPPFRVLTGLVDSFGNHLRYQRDADGKFAGQVTSVTDSAGRRFRLELVTLPDAGIRLAAVWLARDTAFPERPTLPLARYDYTPRGELAAVYDRAGVKTRHFEWHPQHTGLMVAHQHTGRPASRYVYDDTLRVISQTNPGGLSYQFLYTDSQTVVTDSLGRVTVYHLAGERGLKRVVKLGQPDGSEISSEFDGSGRLVSQTDAAGRKTEYQLDVVSGNLLAIWYPDGTVSRFDYNAHNQLLSTTAPDGGRTAREYDSCGRLTAQTDAMGHTRRWHYADEKSAHPSATEDAAGGRQQLEWNAYGLLASYTDCSGYKTQYRYNRDGQVTEMRAEEGLSTRYEYDVRGRLTASEDSTGTRTTRQYNEAGDLLTITHPDSTITTQRYDGRGNQLSQTAGGLTRQAEYDSAGRITGLINENAARTQFSYDVMDRLTAETGFDGREHLYHYSLAGQLIRSEDAALVTR</sequence>
<dbReference type="InterPro" id="IPR045351">
    <property type="entry name" value="DUF6531"/>
</dbReference>
<dbReference type="InterPro" id="IPR031325">
    <property type="entry name" value="RHS_repeat"/>
</dbReference>
<accession>A0A085G935</accession>
<dbReference type="AlphaFoldDB" id="A0A085G935"/>